<evidence type="ECO:0000313" key="1">
    <source>
        <dbReference type="EMBL" id="KKK87287.1"/>
    </source>
</evidence>
<dbReference type="EMBL" id="LAZR01050471">
    <property type="protein sequence ID" value="KKK87287.1"/>
    <property type="molecule type" value="Genomic_DNA"/>
</dbReference>
<protein>
    <submittedName>
        <fullName evidence="1">Uncharacterized protein</fullName>
    </submittedName>
</protein>
<sequence length="108" mass="11577">MATYVKKNSNRLTIEEYTYAAVATADDFSNDGLALLFIKTGATATGNMTVKTAKCEHGRLNDIILTMAINKFYVVGPFLPALFNNANGKVDVEFATPADIEAAVIGLV</sequence>
<name>A0A0F8Z0L1_9ZZZZ</name>
<gene>
    <name evidence="1" type="ORF">LCGC14_2754770</name>
</gene>
<proteinExistence type="predicted"/>
<comment type="caution">
    <text evidence="1">The sequence shown here is derived from an EMBL/GenBank/DDBJ whole genome shotgun (WGS) entry which is preliminary data.</text>
</comment>
<reference evidence="1" key="1">
    <citation type="journal article" date="2015" name="Nature">
        <title>Complex archaea that bridge the gap between prokaryotes and eukaryotes.</title>
        <authorList>
            <person name="Spang A."/>
            <person name="Saw J.H."/>
            <person name="Jorgensen S.L."/>
            <person name="Zaremba-Niedzwiedzka K."/>
            <person name="Martijn J."/>
            <person name="Lind A.E."/>
            <person name="van Eijk R."/>
            <person name="Schleper C."/>
            <person name="Guy L."/>
            <person name="Ettema T.J."/>
        </authorList>
    </citation>
    <scope>NUCLEOTIDE SEQUENCE</scope>
</reference>
<organism evidence="1">
    <name type="scientific">marine sediment metagenome</name>
    <dbReference type="NCBI Taxonomy" id="412755"/>
    <lineage>
        <taxon>unclassified sequences</taxon>
        <taxon>metagenomes</taxon>
        <taxon>ecological metagenomes</taxon>
    </lineage>
</organism>
<dbReference type="AlphaFoldDB" id="A0A0F8Z0L1"/>
<accession>A0A0F8Z0L1</accession>